<dbReference type="SUPFAM" id="SSF52743">
    <property type="entry name" value="Subtilisin-like"/>
    <property type="match status" value="1"/>
</dbReference>
<dbReference type="GO" id="GO:0004252">
    <property type="term" value="F:serine-type endopeptidase activity"/>
    <property type="evidence" value="ECO:0007669"/>
    <property type="project" value="InterPro"/>
</dbReference>
<comment type="caution">
    <text evidence="6">The sequence shown here is derived from an EMBL/GenBank/DDBJ whole genome shotgun (WGS) entry which is preliminary data.</text>
</comment>
<dbReference type="OrthoDB" id="9792152at2"/>
<dbReference type="EMBL" id="QTJV01000009">
    <property type="protein sequence ID" value="RFM32748.1"/>
    <property type="molecule type" value="Genomic_DNA"/>
</dbReference>
<feature type="chain" id="PRO_5017551336" evidence="3">
    <location>
        <begin position="21"/>
        <end position="919"/>
    </location>
</feature>
<comment type="caution">
    <text evidence="2">Lacks conserved residue(s) required for the propagation of feature annotation.</text>
</comment>
<feature type="domain" description="Peptidase S8/S53" evidence="4">
    <location>
        <begin position="218"/>
        <end position="437"/>
    </location>
</feature>
<dbReference type="RefSeq" id="WP_116855939.1">
    <property type="nucleotide sequence ID" value="NZ_QTJV01000009.1"/>
</dbReference>
<dbReference type="InterPro" id="IPR008979">
    <property type="entry name" value="Galactose-bd-like_sf"/>
</dbReference>
<evidence type="ECO:0000259" key="4">
    <source>
        <dbReference type="Pfam" id="PF00082"/>
    </source>
</evidence>
<dbReference type="Proteomes" id="UP000261174">
    <property type="component" value="Unassembled WGS sequence"/>
</dbReference>
<dbReference type="Pfam" id="PF00082">
    <property type="entry name" value="Peptidase_S8"/>
    <property type="match status" value="1"/>
</dbReference>
<dbReference type="GO" id="GO:0006508">
    <property type="term" value="P:proteolysis"/>
    <property type="evidence" value="ECO:0007669"/>
    <property type="project" value="InterPro"/>
</dbReference>
<dbReference type="InterPro" id="IPR051048">
    <property type="entry name" value="Peptidase_S8/S53_subtilisin"/>
</dbReference>
<evidence type="ECO:0000256" key="3">
    <source>
        <dbReference type="SAM" id="SignalP"/>
    </source>
</evidence>
<keyword evidence="7" id="KW-1185">Reference proteome</keyword>
<comment type="similarity">
    <text evidence="1 2">Belongs to the peptidase S8 family.</text>
</comment>
<dbReference type="SUPFAM" id="SSF49785">
    <property type="entry name" value="Galactose-binding domain-like"/>
    <property type="match status" value="1"/>
</dbReference>
<evidence type="ECO:0000256" key="2">
    <source>
        <dbReference type="PROSITE-ProRule" id="PRU01240"/>
    </source>
</evidence>
<dbReference type="PANTHER" id="PTHR43399:SF4">
    <property type="entry name" value="CELL WALL-ASSOCIATED PROTEASE"/>
    <property type="match status" value="1"/>
</dbReference>
<name>A0A3E1NYB8_9BACT</name>
<accession>A0A3E1NYB8</accession>
<dbReference type="PANTHER" id="PTHR43399">
    <property type="entry name" value="SUBTILISIN-RELATED"/>
    <property type="match status" value="1"/>
</dbReference>
<dbReference type="Gene3D" id="2.60.120.380">
    <property type="match status" value="1"/>
</dbReference>
<dbReference type="InterPro" id="IPR026444">
    <property type="entry name" value="Secre_tail"/>
</dbReference>
<feature type="signal peptide" evidence="3">
    <location>
        <begin position="1"/>
        <end position="20"/>
    </location>
</feature>
<dbReference type="InterPro" id="IPR000209">
    <property type="entry name" value="Peptidase_S8/S53_dom"/>
</dbReference>
<feature type="domain" description="Secretion system C-terminal sorting" evidence="5">
    <location>
        <begin position="847"/>
        <end position="916"/>
    </location>
</feature>
<evidence type="ECO:0000313" key="6">
    <source>
        <dbReference type="EMBL" id="RFM32748.1"/>
    </source>
</evidence>
<gene>
    <name evidence="6" type="ORF">DXN04_24065</name>
</gene>
<dbReference type="InterPro" id="IPR036852">
    <property type="entry name" value="Peptidase_S8/S53_dom_sf"/>
</dbReference>
<reference evidence="6 7" key="1">
    <citation type="submission" date="2018-08" db="EMBL/GenBank/DDBJ databases">
        <title>Chitinophaga sp. K20C18050901, a novel bacterium isolated from forest soil.</title>
        <authorList>
            <person name="Wang C."/>
        </authorList>
    </citation>
    <scope>NUCLEOTIDE SEQUENCE [LARGE SCALE GENOMIC DNA]</scope>
    <source>
        <strain evidence="6 7">K20C18050901</strain>
    </source>
</reference>
<evidence type="ECO:0000259" key="5">
    <source>
        <dbReference type="Pfam" id="PF18962"/>
    </source>
</evidence>
<dbReference type="Pfam" id="PF18962">
    <property type="entry name" value="Por_Secre_tail"/>
    <property type="match status" value="1"/>
</dbReference>
<proteinExistence type="inferred from homology"/>
<evidence type="ECO:0000256" key="1">
    <source>
        <dbReference type="ARBA" id="ARBA00011073"/>
    </source>
</evidence>
<keyword evidence="3" id="KW-0732">Signal</keyword>
<sequence length="919" mass="99804">MRATLVLLHLLVCQSLSAGAQDLPDQVALRYASREPAETVSRKHTAYYLVKFREYPGESLHDYGVVKSLSQVHFIIKKTNFDSCLQQRVVYVLPASANWKASTNVLNLLSQKDSVSIIVTASAAPAYCRILRQTGTNYMVSVLTKDWDHFIQQSFISFADVQRKAFPEQRINSADLSANAINTAQQAYPAIRGTDITVSLKEDLFDTTDLDLVGRCLMNENASADFSSHATIMATMIAGAGNNGEKGLGAAPQAVLCPANYTYSLLPEDSAYMHAYNVSIQNHSYGTGIENYYGAEAVAYDEEVFHSDTVLHVFSSGNVGTTGDTTGIYANLNGFANLTGTFKQAKNVLVVGATDDSLHVPGISSKGPAYDGRIKPELVAFGIDGSSGSAALTSGVSALLQQAYKQVYHTMPSAALIKAILINSASGNAISYSAGFGSLHALHALQALEQQHFLRGTDHGTFTIQVPAGVQKLKVSLVWNDPPAAANAVRALVNDLDLTVHVNGSVYFPWVLSAAPVSDSLAAAPHRGRDSLNNVEQVTIDNPAAGAVQIQVAAHHLEVPDQAFYIAYSYEFKNSFEWQNPGAKEVIVAGNPVPIPLRWRSNITAKGDLSCSYDKGVSWQNIATQLNTGTGLYYWTIPDTFCTALLKYTTPDTSFVSDTFYLSPRLSLQTGYDCGDSAMIFWNKLQNAGAYQLYNMGNTYLLPYTQTVDTFLSLSAAAGSAYYAVSPLHAEGWAGLKSYATNYQLQGTGCYFKSLLANETSSGNVSLVLTLGTTWHISEVYWERLSGKDYVTIGSSTVSTATSYTTEDENAPEGLLYYRVRLVTDNGTQLYSDPVAVYLLKQHAHLIFPNPATTVVNVVNKSMSNMQLQLFDISGRLVMTKTLSNLQETVSVEQLSPGVYTCVLYDDGRKVFSTKLVKL</sequence>
<dbReference type="NCBIfam" id="TIGR04183">
    <property type="entry name" value="Por_Secre_tail"/>
    <property type="match status" value="1"/>
</dbReference>
<dbReference type="Gene3D" id="3.40.50.200">
    <property type="entry name" value="Peptidase S8/S53 domain"/>
    <property type="match status" value="1"/>
</dbReference>
<protein>
    <submittedName>
        <fullName evidence="6">T9SS C-terminal target domain-containing protein</fullName>
    </submittedName>
</protein>
<evidence type="ECO:0000313" key="7">
    <source>
        <dbReference type="Proteomes" id="UP000261174"/>
    </source>
</evidence>
<organism evidence="6 7">
    <name type="scientific">Chitinophaga silvisoli</name>
    <dbReference type="NCBI Taxonomy" id="2291814"/>
    <lineage>
        <taxon>Bacteria</taxon>
        <taxon>Pseudomonadati</taxon>
        <taxon>Bacteroidota</taxon>
        <taxon>Chitinophagia</taxon>
        <taxon>Chitinophagales</taxon>
        <taxon>Chitinophagaceae</taxon>
        <taxon>Chitinophaga</taxon>
    </lineage>
</organism>
<dbReference type="AlphaFoldDB" id="A0A3E1NYB8"/>
<dbReference type="PROSITE" id="PS51892">
    <property type="entry name" value="SUBTILASE"/>
    <property type="match status" value="1"/>
</dbReference>